<dbReference type="Pfam" id="PF14450">
    <property type="entry name" value="FtsA"/>
    <property type="match status" value="2"/>
</dbReference>
<dbReference type="InterPro" id="IPR043129">
    <property type="entry name" value="ATPase_NBD"/>
</dbReference>
<comment type="function">
    <text evidence="5 6">Cell division protein that is involved in the assembly of the Z ring. May serve as a membrane anchor for the Z ring.</text>
</comment>
<evidence type="ECO:0000313" key="8">
    <source>
        <dbReference type="EMBL" id="SDD94944.1"/>
    </source>
</evidence>
<dbReference type="SUPFAM" id="SSF53067">
    <property type="entry name" value="Actin-like ATPase domain"/>
    <property type="match status" value="2"/>
</dbReference>
<dbReference type="AlphaFoldDB" id="A0A1G6YWR3"/>
<dbReference type="SMART" id="SM00842">
    <property type="entry name" value="FtsA"/>
    <property type="match status" value="1"/>
</dbReference>
<organism evidence="8 9">
    <name type="scientific">Rhodospira trueperi</name>
    <dbReference type="NCBI Taxonomy" id="69960"/>
    <lineage>
        <taxon>Bacteria</taxon>
        <taxon>Pseudomonadati</taxon>
        <taxon>Pseudomonadota</taxon>
        <taxon>Alphaproteobacteria</taxon>
        <taxon>Rhodospirillales</taxon>
        <taxon>Rhodospirillaceae</taxon>
        <taxon>Rhodospira</taxon>
    </lineage>
</organism>
<comment type="subunit">
    <text evidence="5">Self-interacts. Interacts with FtsZ.</text>
</comment>
<evidence type="ECO:0000313" key="9">
    <source>
        <dbReference type="Proteomes" id="UP000199412"/>
    </source>
</evidence>
<comment type="similarity">
    <text evidence="5 6">Belongs to the FtsA/MreB family.</text>
</comment>
<dbReference type="HAMAP" id="MF_02033">
    <property type="entry name" value="FtsA"/>
    <property type="match status" value="1"/>
</dbReference>
<evidence type="ECO:0000256" key="5">
    <source>
        <dbReference type="HAMAP-Rule" id="MF_02033"/>
    </source>
</evidence>
<dbReference type="Gene3D" id="3.30.420.40">
    <property type="match status" value="2"/>
</dbReference>
<comment type="subcellular location">
    <subcellularLocation>
        <location evidence="5">Cell membrane</location>
        <topology evidence="5">Peripheral membrane protein</topology>
        <orientation evidence="5">Cytoplasmic side</orientation>
    </subcellularLocation>
    <text evidence="5">Localizes to the Z ring in an FtsZ-dependent manner. Targeted to the membrane through a conserved C-terminal amphipathic helix.</text>
</comment>
<dbReference type="Pfam" id="PF02491">
    <property type="entry name" value="SHS2_FTSA"/>
    <property type="match status" value="1"/>
</dbReference>
<proteinExistence type="inferred from homology"/>
<reference evidence="8 9" key="1">
    <citation type="submission" date="2016-10" db="EMBL/GenBank/DDBJ databases">
        <authorList>
            <person name="de Groot N.N."/>
        </authorList>
    </citation>
    <scope>NUCLEOTIDE SEQUENCE [LARGE SCALE GENOMIC DNA]</scope>
    <source>
        <strain evidence="8 9">ATCC 700224</strain>
    </source>
</reference>
<evidence type="ECO:0000256" key="4">
    <source>
        <dbReference type="ARBA" id="ARBA00023306"/>
    </source>
</evidence>
<dbReference type="GO" id="GO:0043093">
    <property type="term" value="P:FtsZ-dependent cytokinesis"/>
    <property type="evidence" value="ECO:0007669"/>
    <property type="project" value="UniProtKB-UniRule"/>
</dbReference>
<dbReference type="Proteomes" id="UP000199412">
    <property type="component" value="Unassembled WGS sequence"/>
</dbReference>
<dbReference type="EMBL" id="FNAP01000002">
    <property type="protein sequence ID" value="SDD94944.1"/>
    <property type="molecule type" value="Genomic_DNA"/>
</dbReference>
<keyword evidence="4 5" id="KW-0131">Cell cycle</keyword>
<dbReference type="InterPro" id="IPR020823">
    <property type="entry name" value="Cell_div_FtsA"/>
</dbReference>
<keyword evidence="2 5" id="KW-0132">Cell division</keyword>
<evidence type="ECO:0000256" key="3">
    <source>
        <dbReference type="ARBA" id="ARBA00023136"/>
    </source>
</evidence>
<feature type="domain" description="SHS2" evidence="7">
    <location>
        <begin position="27"/>
        <end position="214"/>
    </location>
</feature>
<keyword evidence="3 5" id="KW-0472">Membrane</keyword>
<dbReference type="InterPro" id="IPR050696">
    <property type="entry name" value="FtsA/MreB"/>
</dbReference>
<dbReference type="InterPro" id="IPR003494">
    <property type="entry name" value="SHS2_FtsA"/>
</dbReference>
<dbReference type="RefSeq" id="WP_092782589.1">
    <property type="nucleotide sequence ID" value="NZ_FNAP01000002.1"/>
</dbReference>
<dbReference type="STRING" id="69960.SAMN05421720_102164"/>
<sequence length="434" mass="46038">MLMLTRTDRDRHSDAPPPAWRRRGGLIAALDVGTTKVACFIARADESGGGLRVLGVGHHQSRGVRSGRVANLDEVATAIRKAVARAEDMAGEHIDGVVVAVSGGDPESRRIDVEMAVAGHQIRDADVRRILACGGQQPSDPDRELLHCIPVGYTIDGTDGVLDPRGMYGERLGARMHLVSAAAGPLRNLSTVIERCELDVDSRVAAPYAAGLASLVEDERDLGATVIDMGGGTTSVGVFLGGHVIHVGVIGVGGGHVTNDIAQGLSTPLAMAERLKTMYGATLTSPADAREILRVPLVGEDEDQPALEIPRSYLVQVIRPRVEETLELVRAHLAAAGVDRIAGRRAVLTGGASQLPGVRELAEHILDKQVRPGRPLRLHNLADSAAGPAFATCAGLLSHAVQDHVERPILDEPPRSGGLFAPVHRIGRWLRENF</sequence>
<dbReference type="PIRSF" id="PIRSF003101">
    <property type="entry name" value="FtsA"/>
    <property type="match status" value="1"/>
</dbReference>
<evidence type="ECO:0000256" key="2">
    <source>
        <dbReference type="ARBA" id="ARBA00022618"/>
    </source>
</evidence>
<dbReference type="GO" id="GO:0032153">
    <property type="term" value="C:cell division site"/>
    <property type="evidence" value="ECO:0007669"/>
    <property type="project" value="UniProtKB-UniRule"/>
</dbReference>
<dbReference type="NCBIfam" id="TIGR01174">
    <property type="entry name" value="ftsA"/>
    <property type="match status" value="1"/>
</dbReference>
<accession>A0A1G6YWR3</accession>
<protein>
    <recommendedName>
        <fullName evidence="5 6">Cell division protein FtsA</fullName>
    </recommendedName>
</protein>
<keyword evidence="1 5" id="KW-1003">Cell membrane</keyword>
<dbReference type="GO" id="GO:0009898">
    <property type="term" value="C:cytoplasmic side of plasma membrane"/>
    <property type="evidence" value="ECO:0007669"/>
    <property type="project" value="UniProtKB-UniRule"/>
</dbReference>
<keyword evidence="9" id="KW-1185">Reference proteome</keyword>
<evidence type="ECO:0000256" key="1">
    <source>
        <dbReference type="ARBA" id="ARBA00022475"/>
    </source>
</evidence>
<name>A0A1G6YWR3_9PROT</name>
<dbReference type="PANTHER" id="PTHR32432">
    <property type="entry name" value="CELL DIVISION PROTEIN FTSA-RELATED"/>
    <property type="match status" value="1"/>
</dbReference>
<evidence type="ECO:0000256" key="6">
    <source>
        <dbReference type="PIRNR" id="PIRNR003101"/>
    </source>
</evidence>
<dbReference type="PANTHER" id="PTHR32432:SF4">
    <property type="entry name" value="CELL DIVISION PROTEIN FTSA"/>
    <property type="match status" value="1"/>
</dbReference>
<gene>
    <name evidence="5" type="primary">ftsA</name>
    <name evidence="8" type="ORF">SAMN05421720_102164</name>
</gene>
<dbReference type="OrthoDB" id="9810567at2"/>
<dbReference type="CDD" id="cd24048">
    <property type="entry name" value="ASKHA_NBD_FtsA"/>
    <property type="match status" value="1"/>
</dbReference>
<evidence type="ECO:0000259" key="7">
    <source>
        <dbReference type="SMART" id="SM00842"/>
    </source>
</evidence>